<evidence type="ECO:0000313" key="2">
    <source>
        <dbReference type="Proteomes" id="UP000001409"/>
    </source>
</evidence>
<reference evidence="1 2" key="1">
    <citation type="journal article" date="2003" name="Genome Res.">
        <title>Comparative complete genome sequence analysis of the amino acid replacements responsible for the thermostability of Corynebacterium efficiens.</title>
        <authorList>
            <person name="Nishio Y."/>
            <person name="Nakamura Y."/>
            <person name="Kawarabayasi Y."/>
            <person name="Usuda Y."/>
            <person name="Kimura E."/>
            <person name="Sugimoto S."/>
            <person name="Matsui K."/>
            <person name="Yamagishi A."/>
            <person name="Kikuchi H."/>
            <person name="Ikeo K."/>
            <person name="Gojobori T."/>
        </authorList>
    </citation>
    <scope>NUCLEOTIDE SEQUENCE [LARGE SCALE GENOMIC DNA]</scope>
    <source>
        <strain evidence="2">DSM 44549 / YS-314 / AJ 12310 / JCM 11189 / NBRC 100395</strain>
    </source>
</reference>
<dbReference type="Proteomes" id="UP000001409">
    <property type="component" value="Chromosome"/>
</dbReference>
<protein>
    <submittedName>
        <fullName evidence="1">Uncharacterized protein</fullName>
    </submittedName>
</protein>
<name>Q8FNI7_COREF</name>
<dbReference type="HOGENOM" id="CLU_1966853_0_0_11"/>
<accession>Q8FNI7</accession>
<keyword evidence="2" id="KW-1185">Reference proteome</keyword>
<dbReference type="KEGG" id="cef:CE2157"/>
<sequence>MGNMSRGPGIWQQRILAELETMTPNQICWVVDVVRKHVPAPTRADYVAARRATRRLVELGNIRAGMFRYHDGAQGRDSLAFTRPDSLVESNIYHGMTNTPAWHNTVPTKYAHLPNKWDPMMNNGAGQ</sequence>
<proteinExistence type="predicted"/>
<evidence type="ECO:0000313" key="1">
    <source>
        <dbReference type="EMBL" id="BAC18967.1"/>
    </source>
</evidence>
<organism evidence="1 2">
    <name type="scientific">Corynebacterium efficiens (strain DSM 44549 / YS-314 / AJ 12310 / JCM 11189 / NBRC 100395)</name>
    <dbReference type="NCBI Taxonomy" id="196164"/>
    <lineage>
        <taxon>Bacteria</taxon>
        <taxon>Bacillati</taxon>
        <taxon>Actinomycetota</taxon>
        <taxon>Actinomycetes</taxon>
        <taxon>Mycobacteriales</taxon>
        <taxon>Corynebacteriaceae</taxon>
        <taxon>Corynebacterium</taxon>
    </lineage>
</organism>
<dbReference type="AlphaFoldDB" id="Q8FNI7"/>
<dbReference type="EMBL" id="BA000035">
    <property type="protein sequence ID" value="BAC18967.1"/>
    <property type="molecule type" value="Genomic_DNA"/>
</dbReference>